<dbReference type="GeneID" id="24095991"/>
<dbReference type="EMBL" id="HE797017">
    <property type="protein sequence ID" value="CCM01080.1"/>
    <property type="molecule type" value="Genomic_DNA"/>
</dbReference>
<reference evidence="1 2" key="1">
    <citation type="journal article" date="2012" name="Appl. Environ. Microbiol.">
        <title>Short-read sequencing for genomic analysis of the brown rot fungus Fibroporia radiculosa.</title>
        <authorList>
            <person name="Tang J.D."/>
            <person name="Perkins A.D."/>
            <person name="Sonstegard T.S."/>
            <person name="Schroeder S.G."/>
            <person name="Burgess S.C."/>
            <person name="Diehl S.V."/>
        </authorList>
    </citation>
    <scope>NUCLEOTIDE SEQUENCE [LARGE SCALE GENOMIC DNA]</scope>
    <source>
        <strain evidence="1 2">TFFH 294</strain>
    </source>
</reference>
<sequence length="203" mass="22152">MARMKSCFSGDMDAWAHAHAARGSAAMSFEPADAVQAVQLARLTQTDSMLVVALFMCCQLPARQILLGGGQAGRLAAEDAAACVDGRMRLLNDGIAATYRVFNAGRSPLCADAKHCVRFPRAVLASRIDVDRACDGALMPVLDGWDELVDGALVDGKLCKACGLHYKRKGLQERRAFWRRLPRYMGVQASVWVSFDWEGDDDK</sequence>
<keyword evidence="2" id="KW-1185">Reference proteome</keyword>
<dbReference type="Proteomes" id="UP000006352">
    <property type="component" value="Unassembled WGS sequence"/>
</dbReference>
<accession>J4GNB1</accession>
<dbReference type="OrthoDB" id="3036049at2759"/>
<gene>
    <name evidence="1" type="ORF">FIBRA_03128</name>
</gene>
<dbReference type="RefSeq" id="XP_012180363.1">
    <property type="nucleotide sequence ID" value="XM_012324973.1"/>
</dbReference>
<name>J4GNB1_9APHY</name>
<dbReference type="InParanoid" id="J4GNB1"/>
<dbReference type="STRING" id="599839.J4GNB1"/>
<proteinExistence type="predicted"/>
<protein>
    <submittedName>
        <fullName evidence="1">Uncharacterized protein</fullName>
    </submittedName>
</protein>
<evidence type="ECO:0000313" key="2">
    <source>
        <dbReference type="Proteomes" id="UP000006352"/>
    </source>
</evidence>
<dbReference type="HOGENOM" id="CLU_1348953_0_0_1"/>
<dbReference type="AlphaFoldDB" id="J4GNB1"/>
<evidence type="ECO:0000313" key="1">
    <source>
        <dbReference type="EMBL" id="CCM01080.1"/>
    </source>
</evidence>
<organism evidence="1 2">
    <name type="scientific">Fibroporia radiculosa</name>
    <dbReference type="NCBI Taxonomy" id="599839"/>
    <lineage>
        <taxon>Eukaryota</taxon>
        <taxon>Fungi</taxon>
        <taxon>Dikarya</taxon>
        <taxon>Basidiomycota</taxon>
        <taxon>Agaricomycotina</taxon>
        <taxon>Agaricomycetes</taxon>
        <taxon>Polyporales</taxon>
        <taxon>Fibroporiaceae</taxon>
        <taxon>Fibroporia</taxon>
    </lineage>
</organism>